<gene>
    <name evidence="1" type="ORF">E7Z74_06365</name>
</gene>
<protein>
    <submittedName>
        <fullName evidence="1">Uncharacterized protein</fullName>
    </submittedName>
</protein>
<dbReference type="EMBL" id="SUTF01000007">
    <property type="protein sequence ID" value="MBE6510872.1"/>
    <property type="molecule type" value="Genomic_DNA"/>
</dbReference>
<reference evidence="1" key="1">
    <citation type="submission" date="2019-04" db="EMBL/GenBank/DDBJ databases">
        <title>Evolution of Biomass-Degrading Anaerobic Consortia Revealed by Metagenomics.</title>
        <authorList>
            <person name="Peng X."/>
        </authorList>
    </citation>
    <scope>NUCLEOTIDE SEQUENCE</scope>
    <source>
        <strain evidence="1">SIG13</strain>
    </source>
</reference>
<dbReference type="Proteomes" id="UP000713479">
    <property type="component" value="Unassembled WGS sequence"/>
</dbReference>
<sequence length="90" mass="10552">MNFICPTLGEDHEKDFLVMGKLDDFKIIVFSDMDNYNEGFEYLEIADYKPCEVSIELFRELAKNDDEFSGLILNIHNENKIISKEEILKL</sequence>
<proteinExistence type="predicted"/>
<evidence type="ECO:0000313" key="2">
    <source>
        <dbReference type="Proteomes" id="UP000713479"/>
    </source>
</evidence>
<dbReference type="AlphaFoldDB" id="A0A8T3VI90"/>
<comment type="caution">
    <text evidence="1">The sequence shown here is derived from an EMBL/GenBank/DDBJ whole genome shotgun (WGS) entry which is preliminary data.</text>
</comment>
<name>A0A8T3VI90_9EURY</name>
<organism evidence="1 2">
    <name type="scientific">Methanobrevibacter millerae</name>
    <dbReference type="NCBI Taxonomy" id="230361"/>
    <lineage>
        <taxon>Archaea</taxon>
        <taxon>Methanobacteriati</taxon>
        <taxon>Methanobacteriota</taxon>
        <taxon>Methanomada group</taxon>
        <taxon>Methanobacteria</taxon>
        <taxon>Methanobacteriales</taxon>
        <taxon>Methanobacteriaceae</taxon>
        <taxon>Methanobrevibacter</taxon>
    </lineage>
</organism>
<accession>A0A8T3VI90</accession>
<evidence type="ECO:0000313" key="1">
    <source>
        <dbReference type="EMBL" id="MBE6510872.1"/>
    </source>
</evidence>